<evidence type="ECO:0000259" key="2">
    <source>
        <dbReference type="Pfam" id="PF08190"/>
    </source>
</evidence>
<dbReference type="EMBL" id="LR865376">
    <property type="protein sequence ID" value="CAD2105506.1"/>
    <property type="molecule type" value="Genomic_DNA"/>
</dbReference>
<dbReference type="AlphaFoldDB" id="A0A6V7T0V5"/>
<proteinExistence type="inferred from homology"/>
<protein>
    <submittedName>
        <fullName evidence="3">PIH1 domain-containing protein, putative</fullName>
    </submittedName>
</protein>
<organism evidence="3 4">
    <name type="scientific">Plasmodium vinckei lentum</name>
    <dbReference type="NCBI Taxonomy" id="138297"/>
    <lineage>
        <taxon>Eukaryota</taxon>
        <taxon>Sar</taxon>
        <taxon>Alveolata</taxon>
        <taxon>Apicomplexa</taxon>
        <taxon>Aconoidasida</taxon>
        <taxon>Haemosporida</taxon>
        <taxon>Plasmodiidae</taxon>
        <taxon>Plasmodium</taxon>
        <taxon>Plasmodium (Vinckeia)</taxon>
    </lineage>
</organism>
<dbReference type="GO" id="GO:0005737">
    <property type="term" value="C:cytoplasm"/>
    <property type="evidence" value="ECO:0007669"/>
    <property type="project" value="TreeGrafter"/>
</dbReference>
<dbReference type="PANTHER" id="PTHR22997:SF0">
    <property type="entry name" value="PIH1 DOMAIN-CONTAINING PROTEIN 1"/>
    <property type="match status" value="1"/>
</dbReference>
<evidence type="ECO:0000313" key="3">
    <source>
        <dbReference type="EMBL" id="CAD2105506.1"/>
    </source>
</evidence>
<dbReference type="InterPro" id="IPR012981">
    <property type="entry name" value="PIH1_N"/>
</dbReference>
<sequence length="418" mass="49468">MEKIHQYYFQQPNKNIEFNSENINNLIQNKKTIKITPQKGYVIKTYDKNGEKVYFNICSSNLISEFHFKKIPDLNNQEGLRIPLSIGDEKNKEDKKGNKYKTYDIVLNTKVVTQSKTDSHLKKIIAELVQAAIKNKYKTETCSNLYFFPDHKYKGDYPEDQFIKDDQQHKFEIVEEGEKKEKNINTNNGCNNTNKDEVIDIEKLLTVKQPQWDMWFVNKSVLEEKYKTMNKFYIPYIRMFPLDNAIYAFDFKPPFLNTNERKKSCNTNFRSFLNDYNIDLDDEFLSYEQVDNTICVIQIQLPFFIFAQRSLKSSVDIFPIRQFMNMYISDECLKILFKKSPLFPVEYNPPYKDFTIRFPFYYKSSRVISQYLEKYTLLNVIIPVTKNSASSIIFKEVAKNTNDDTSSDEEESSCDSIF</sequence>
<accession>A0A6V7T0V5</accession>
<reference evidence="3 4" key="1">
    <citation type="submission" date="2020-08" db="EMBL/GenBank/DDBJ databases">
        <authorList>
            <person name="Ramaprasad A."/>
        </authorList>
    </citation>
    <scope>NUCLEOTIDE SEQUENCE [LARGE SCALE GENOMIC DNA]</scope>
</reference>
<dbReference type="VEuPathDB" id="PlasmoDB:PVLDE_1405050"/>
<feature type="domain" description="PIH1 N-terminal" evidence="2">
    <location>
        <begin position="28"/>
        <end position="170"/>
    </location>
</feature>
<dbReference type="PANTHER" id="PTHR22997">
    <property type="entry name" value="PIH1 DOMAIN-CONTAINING PROTEIN 1"/>
    <property type="match status" value="1"/>
</dbReference>
<name>A0A6V7T0V5_PLAVN</name>
<comment type="similarity">
    <text evidence="1">Belongs to the PIH1 family.</text>
</comment>
<evidence type="ECO:0000313" key="4">
    <source>
        <dbReference type="Proteomes" id="UP000515308"/>
    </source>
</evidence>
<evidence type="ECO:0000256" key="1">
    <source>
        <dbReference type="ARBA" id="ARBA00008511"/>
    </source>
</evidence>
<dbReference type="Pfam" id="PF08190">
    <property type="entry name" value="PIH1"/>
    <property type="match status" value="1"/>
</dbReference>
<dbReference type="Proteomes" id="UP000515308">
    <property type="component" value="Chromosome PVLDE_14"/>
</dbReference>
<dbReference type="InterPro" id="IPR050734">
    <property type="entry name" value="PIH1/Kintoun_subfamily"/>
</dbReference>
<gene>
    <name evidence="3" type="ORF">PVLDE_1405050</name>
</gene>